<dbReference type="GO" id="GO:0046872">
    <property type="term" value="F:metal ion binding"/>
    <property type="evidence" value="ECO:0007669"/>
    <property type="project" value="UniProtKB-KW"/>
</dbReference>
<evidence type="ECO:0000256" key="3">
    <source>
        <dbReference type="ARBA" id="ARBA00022737"/>
    </source>
</evidence>
<keyword evidence="4" id="KW-0862">Zinc</keyword>
<dbReference type="GO" id="GO:0043565">
    <property type="term" value="F:sequence-specific DNA binding"/>
    <property type="evidence" value="ECO:0007669"/>
    <property type="project" value="InterPro"/>
</dbReference>
<dbReference type="Pfam" id="PF03106">
    <property type="entry name" value="WRKY"/>
    <property type="match status" value="2"/>
</dbReference>
<dbReference type="EMBL" id="MK511257">
    <property type="protein sequence ID" value="QFI57414.1"/>
    <property type="molecule type" value="mRNA"/>
</dbReference>
<feature type="compositionally biased region" description="Basic and acidic residues" evidence="10">
    <location>
        <begin position="389"/>
        <end position="400"/>
    </location>
</feature>
<accession>A0A7G3LSH0</accession>
<dbReference type="SUPFAM" id="SSF118290">
    <property type="entry name" value="WRKY DNA-binding domain"/>
    <property type="match status" value="2"/>
</dbReference>
<evidence type="ECO:0000256" key="2">
    <source>
        <dbReference type="ARBA" id="ARBA00022723"/>
    </source>
</evidence>
<feature type="region of interest" description="Disordered" evidence="10">
    <location>
        <begin position="87"/>
        <end position="109"/>
    </location>
</feature>
<dbReference type="Gene3D" id="2.20.25.80">
    <property type="entry name" value="WRKY domain"/>
    <property type="match status" value="2"/>
</dbReference>
<evidence type="ECO:0000313" key="12">
    <source>
        <dbReference type="EMBL" id="QFI57414.1"/>
    </source>
</evidence>
<evidence type="ECO:0000256" key="7">
    <source>
        <dbReference type="ARBA" id="ARBA00023163"/>
    </source>
</evidence>
<keyword evidence="2" id="KW-0479">Metal-binding</keyword>
<evidence type="ECO:0000256" key="6">
    <source>
        <dbReference type="ARBA" id="ARBA00023125"/>
    </source>
</evidence>
<feature type="region of interest" description="Disordered" evidence="10">
    <location>
        <begin position="389"/>
        <end position="508"/>
    </location>
</feature>
<dbReference type="InterPro" id="IPR003657">
    <property type="entry name" value="WRKY_dom"/>
</dbReference>
<keyword evidence="6" id="KW-0238">DNA-binding</keyword>
<feature type="compositionally biased region" description="Polar residues" evidence="10">
    <location>
        <begin position="14"/>
        <end position="33"/>
    </location>
</feature>
<dbReference type="SMART" id="SM00774">
    <property type="entry name" value="WRKY"/>
    <property type="match status" value="2"/>
</dbReference>
<feature type="compositionally biased region" description="Polar residues" evidence="10">
    <location>
        <begin position="488"/>
        <end position="508"/>
    </location>
</feature>
<protein>
    <submittedName>
        <fullName evidence="12">WRKY19</fullName>
    </submittedName>
</protein>
<evidence type="ECO:0000256" key="4">
    <source>
        <dbReference type="ARBA" id="ARBA00022833"/>
    </source>
</evidence>
<feature type="domain" description="WRKY" evidence="11">
    <location>
        <begin position="282"/>
        <end position="347"/>
    </location>
</feature>
<keyword evidence="8" id="KW-0539">Nucleus</keyword>
<keyword evidence="7" id="KW-0804">Transcription</keyword>
<keyword evidence="5" id="KW-0805">Transcription regulation</keyword>
<evidence type="ECO:0000256" key="10">
    <source>
        <dbReference type="SAM" id="MobiDB-lite"/>
    </source>
</evidence>
<comment type="subcellular location">
    <subcellularLocation>
        <location evidence="1">Nucleus</location>
    </subcellularLocation>
</comment>
<feature type="domain" description="WRKY" evidence="11">
    <location>
        <begin position="108"/>
        <end position="172"/>
    </location>
</feature>
<dbReference type="PANTHER" id="PTHR31221:SF125">
    <property type="entry name" value="WRKY TRANSCRIPTION FACTOR 1"/>
    <property type="match status" value="1"/>
</dbReference>
<comment type="similarity">
    <text evidence="9">Belongs to the WRKY group I family.</text>
</comment>
<dbReference type="GO" id="GO:0005634">
    <property type="term" value="C:nucleus"/>
    <property type="evidence" value="ECO:0007669"/>
    <property type="project" value="UniProtKB-SubCell"/>
</dbReference>
<dbReference type="PANTHER" id="PTHR31221">
    <property type="entry name" value="WRKY TRANSCRIPTION FACTOR PROTEIN 1-RELATED"/>
    <property type="match status" value="1"/>
</dbReference>
<sequence>MVSSEESADHNVSSDKVQQRVSPQRDITLSQGNHDTEIHLSNPEGARSIPSIVAKNEVKDSDATACALQSDQEGRAHSLPREKHLQIPDSLSHELPPSQSGQDSPSIIREKVSKDGYNWRKYGQKHVKGNEFIRSYYKCTHPNCQAKKQLQQSHNGQITDSICIGRHSHPRPQSNTIVPDDRVLPVVEKEPHKPSLANVEDKSSVDHGCMPQQIKPLNSLPPSKVSGADKLKAAHVQLTAKYEVHNLEDPESKRLKKDSSNVDVTGVDMSTCESRVAVHTSSEVDFVNDGYRWRKYGQKMVKGNANPRSYYRCSNPGCPVKKHVERASHDSKIVITTYEGQHDHEIPSGRSVTHNAATNTHTMDIDGKLGTKSGGNTVCVDTGERNCLDSKSRLNKRPNEESITNSEAGDMAEFRVISLRNEGPENKLSQPEQQNEDSDMKDDSVSNDTVCHSSSKVPCRSNEHAKDEVKTTSEGSKDCLNVVAGHDTPSTISEFSKQSTSDAEPVQS</sequence>
<dbReference type="GO" id="GO:0003700">
    <property type="term" value="F:DNA-binding transcription factor activity"/>
    <property type="evidence" value="ECO:0007669"/>
    <property type="project" value="InterPro"/>
</dbReference>
<dbReference type="InterPro" id="IPR044810">
    <property type="entry name" value="WRKY_plant"/>
</dbReference>
<reference evidence="12" key="1">
    <citation type="submission" date="2019-02" db="EMBL/GenBank/DDBJ databases">
        <authorList>
            <person name="Goyal P."/>
            <person name="Manzoor M.M."/>
            <person name="Vishwakarma R.A."/>
            <person name="Gupta S."/>
        </authorList>
    </citation>
    <scope>NUCLEOTIDE SEQUENCE</scope>
</reference>
<dbReference type="FunFam" id="2.20.25.80:FF:000003">
    <property type="entry name" value="WRKY transcription factor 57"/>
    <property type="match status" value="1"/>
</dbReference>
<feature type="compositionally biased region" description="Basic and acidic residues" evidence="10">
    <location>
        <begin position="461"/>
        <end position="477"/>
    </location>
</feature>
<organism evidence="12">
    <name type="scientific">Glycyrrhiza glabra</name>
    <name type="common">Licorice</name>
    <dbReference type="NCBI Taxonomy" id="49827"/>
    <lineage>
        <taxon>Eukaryota</taxon>
        <taxon>Viridiplantae</taxon>
        <taxon>Streptophyta</taxon>
        <taxon>Embryophyta</taxon>
        <taxon>Tracheophyta</taxon>
        <taxon>Spermatophyta</taxon>
        <taxon>Magnoliopsida</taxon>
        <taxon>eudicotyledons</taxon>
        <taxon>Gunneridae</taxon>
        <taxon>Pentapetalae</taxon>
        <taxon>rosids</taxon>
        <taxon>fabids</taxon>
        <taxon>Fabales</taxon>
        <taxon>Fabaceae</taxon>
        <taxon>Papilionoideae</taxon>
        <taxon>50 kb inversion clade</taxon>
        <taxon>NPAAA clade</taxon>
        <taxon>Hologalegina</taxon>
        <taxon>IRL clade</taxon>
        <taxon>Galegeae</taxon>
        <taxon>Glycyrrhiza</taxon>
    </lineage>
</organism>
<proteinExistence type="evidence at transcript level"/>
<dbReference type="FunFam" id="2.20.25.80:FF:000006">
    <property type="entry name" value="WRKY transcription factor"/>
    <property type="match status" value="1"/>
</dbReference>
<evidence type="ECO:0000259" key="11">
    <source>
        <dbReference type="PROSITE" id="PS50811"/>
    </source>
</evidence>
<dbReference type="AlphaFoldDB" id="A0A7G3LSH0"/>
<feature type="compositionally biased region" description="Polar residues" evidence="10">
    <location>
        <begin position="446"/>
        <end position="456"/>
    </location>
</feature>
<name>A0A7G3LSH0_GLYGL</name>
<evidence type="ECO:0000256" key="9">
    <source>
        <dbReference type="ARBA" id="ARBA00061157"/>
    </source>
</evidence>
<feature type="region of interest" description="Disordered" evidence="10">
    <location>
        <begin position="1"/>
        <end position="50"/>
    </location>
</feature>
<dbReference type="InterPro" id="IPR036576">
    <property type="entry name" value="WRKY_dom_sf"/>
</dbReference>
<evidence type="ECO:0000256" key="1">
    <source>
        <dbReference type="ARBA" id="ARBA00004123"/>
    </source>
</evidence>
<evidence type="ECO:0000256" key="8">
    <source>
        <dbReference type="ARBA" id="ARBA00023242"/>
    </source>
</evidence>
<dbReference type="PROSITE" id="PS50811">
    <property type="entry name" value="WRKY"/>
    <property type="match status" value="2"/>
</dbReference>
<evidence type="ECO:0000256" key="5">
    <source>
        <dbReference type="ARBA" id="ARBA00023015"/>
    </source>
</evidence>
<keyword evidence="3" id="KW-0677">Repeat</keyword>